<evidence type="ECO:0000313" key="8">
    <source>
        <dbReference type="Proteomes" id="UP000095039"/>
    </source>
</evidence>
<dbReference type="PANTHER" id="PTHR46229">
    <property type="entry name" value="BOLA TRANSCRIPTION REGULATOR"/>
    <property type="match status" value="1"/>
</dbReference>
<dbReference type="SUPFAM" id="SSF82657">
    <property type="entry name" value="BolA-like"/>
    <property type="match status" value="1"/>
</dbReference>
<dbReference type="PIRSF" id="PIRSF003113">
    <property type="entry name" value="BolA"/>
    <property type="match status" value="1"/>
</dbReference>
<dbReference type="RefSeq" id="WP_016959703.1">
    <property type="nucleotide sequence ID" value="NZ_AJWN02000063.1"/>
</dbReference>
<dbReference type="EMBL" id="AJWN02000063">
    <property type="protein sequence ID" value="OEE60681.1"/>
    <property type="molecule type" value="Genomic_DNA"/>
</dbReference>
<name>A0A1E5C572_9GAMM</name>
<dbReference type="Pfam" id="PF01722">
    <property type="entry name" value="BolA"/>
    <property type="match status" value="1"/>
</dbReference>
<sequence>MIVQKNIEQKLNTAFSPIFLEVLNESNMHNVPVGSESHFKVTIVSGDFEGQRLITRHRAVNQTLADELKNDIHALAIHTYTESEWHDLIGHSPNSPPCRGGSLHDKK</sequence>
<comment type="caution">
    <text evidence="7">The sequence shown here is derived from an EMBL/GenBank/DDBJ whole genome shotgun (WGS) entry which is preliminary data.</text>
</comment>
<dbReference type="InterPro" id="IPR036065">
    <property type="entry name" value="BolA-like_sf"/>
</dbReference>
<dbReference type="GO" id="GO:0006351">
    <property type="term" value="P:DNA-templated transcription"/>
    <property type="evidence" value="ECO:0007669"/>
    <property type="project" value="TreeGrafter"/>
</dbReference>
<evidence type="ECO:0000256" key="2">
    <source>
        <dbReference type="ARBA" id="ARBA00023016"/>
    </source>
</evidence>
<dbReference type="InterPro" id="IPR050961">
    <property type="entry name" value="BolA/IbaG_stress_morph_reg"/>
</dbReference>
<dbReference type="GO" id="GO:1990229">
    <property type="term" value="C:iron-sulfur cluster assembly complex"/>
    <property type="evidence" value="ECO:0007669"/>
    <property type="project" value="UniProtKB-ARBA"/>
</dbReference>
<gene>
    <name evidence="7" type="ORF">A1OK_10325</name>
</gene>
<dbReference type="AlphaFoldDB" id="A0A1E5C572"/>
<dbReference type="InterPro" id="IPR002634">
    <property type="entry name" value="BolA"/>
</dbReference>
<evidence type="ECO:0000256" key="1">
    <source>
        <dbReference type="ARBA" id="ARBA00005578"/>
    </source>
</evidence>
<dbReference type="Proteomes" id="UP000095039">
    <property type="component" value="Unassembled WGS sequence"/>
</dbReference>
<dbReference type="NCBIfam" id="NF008638">
    <property type="entry name" value="PRK11628.1"/>
    <property type="match status" value="1"/>
</dbReference>
<evidence type="ECO:0000313" key="7">
    <source>
        <dbReference type="EMBL" id="OEE60681.1"/>
    </source>
</evidence>
<comment type="similarity">
    <text evidence="1 5">Belongs to the BolA/IbaG family.</text>
</comment>
<evidence type="ECO:0000256" key="4">
    <source>
        <dbReference type="ARBA" id="ARBA00074073"/>
    </source>
</evidence>
<evidence type="ECO:0000256" key="3">
    <source>
        <dbReference type="ARBA" id="ARBA00059078"/>
    </source>
</evidence>
<keyword evidence="2" id="KW-0346">Stress response</keyword>
<proteinExistence type="inferred from homology"/>
<evidence type="ECO:0000256" key="6">
    <source>
        <dbReference type="SAM" id="MobiDB-lite"/>
    </source>
</evidence>
<accession>A0A1E5C572</accession>
<organism evidence="7 8">
    <name type="scientific">Enterovibrio norvegicus FF-454</name>
    <dbReference type="NCBI Taxonomy" id="1185651"/>
    <lineage>
        <taxon>Bacteria</taxon>
        <taxon>Pseudomonadati</taxon>
        <taxon>Pseudomonadota</taxon>
        <taxon>Gammaproteobacteria</taxon>
        <taxon>Vibrionales</taxon>
        <taxon>Vibrionaceae</taxon>
        <taxon>Enterovibrio</taxon>
    </lineage>
</organism>
<reference evidence="7 8" key="1">
    <citation type="journal article" date="2012" name="Science">
        <title>Ecological populations of bacteria act as socially cohesive units of antibiotic production and resistance.</title>
        <authorList>
            <person name="Cordero O.X."/>
            <person name="Wildschutte H."/>
            <person name="Kirkup B."/>
            <person name="Proehl S."/>
            <person name="Ngo L."/>
            <person name="Hussain F."/>
            <person name="Le Roux F."/>
            <person name="Mincer T."/>
            <person name="Polz M.F."/>
        </authorList>
    </citation>
    <scope>NUCLEOTIDE SEQUENCE [LARGE SCALE GENOMIC DNA]</scope>
    <source>
        <strain evidence="7 8">FF-454</strain>
    </source>
</reference>
<evidence type="ECO:0000256" key="5">
    <source>
        <dbReference type="RuleBase" id="RU003860"/>
    </source>
</evidence>
<keyword evidence="8" id="KW-1185">Reference proteome</keyword>
<comment type="function">
    <text evidence="3">Transcriptional regulator that plays an important role in general stress response.</text>
</comment>
<dbReference type="PANTHER" id="PTHR46229:SF2">
    <property type="entry name" value="BOLA-LIKE PROTEIN 1"/>
    <property type="match status" value="1"/>
</dbReference>
<protein>
    <recommendedName>
        <fullName evidence="4">DNA-binding transcriptional regulator BolA</fullName>
    </recommendedName>
</protein>
<dbReference type="Gene3D" id="3.30.300.90">
    <property type="entry name" value="BolA-like"/>
    <property type="match status" value="1"/>
</dbReference>
<feature type="region of interest" description="Disordered" evidence="6">
    <location>
        <begin position="87"/>
        <end position="107"/>
    </location>
</feature>
<dbReference type="GO" id="GO:0005829">
    <property type="term" value="C:cytosol"/>
    <property type="evidence" value="ECO:0007669"/>
    <property type="project" value="TreeGrafter"/>
</dbReference>
<dbReference type="FunFam" id="3.30.300.90:FF:000001">
    <property type="entry name" value="Transcriptional regulator BolA"/>
    <property type="match status" value="1"/>
</dbReference>